<proteinExistence type="predicted"/>
<accession>A0A239TN00</accession>
<evidence type="ECO:0000313" key="2">
    <source>
        <dbReference type="Proteomes" id="UP000321736"/>
    </source>
</evidence>
<name>A0A239TN00_9STAP</name>
<organism evidence="1 2">
    <name type="scientific">Staphylococcus piscifermentans</name>
    <dbReference type="NCBI Taxonomy" id="70258"/>
    <lineage>
        <taxon>Bacteria</taxon>
        <taxon>Bacillati</taxon>
        <taxon>Bacillota</taxon>
        <taxon>Bacilli</taxon>
        <taxon>Bacillales</taxon>
        <taxon>Staphylococcaceae</taxon>
        <taxon>Staphylococcus</taxon>
    </lineage>
</organism>
<reference evidence="1 2" key="1">
    <citation type="submission" date="2019-07" db="EMBL/GenBank/DDBJ databases">
        <title>Whole genome shotgun sequence of Staphylococcus piscifermentans NBRC 109625.</title>
        <authorList>
            <person name="Hosoyama A."/>
            <person name="Uohara A."/>
            <person name="Ohji S."/>
            <person name="Ichikawa N."/>
        </authorList>
    </citation>
    <scope>NUCLEOTIDE SEQUENCE [LARGE SCALE GENOMIC DNA]</scope>
    <source>
        <strain evidence="1 2">NBRC 109625</strain>
    </source>
</reference>
<dbReference type="RefSeq" id="WP_095103328.1">
    <property type="nucleotide sequence ID" value="NZ_BKAR01000023.1"/>
</dbReference>
<gene>
    <name evidence="1" type="ORF">SPI02_18120</name>
</gene>
<comment type="caution">
    <text evidence="1">The sequence shown here is derived from an EMBL/GenBank/DDBJ whole genome shotgun (WGS) entry which is preliminary data.</text>
</comment>
<sequence>MKIFKSLFPNFSVQKVGLYIVILFFAILSALIPLSLDDYAWKSDVGIERMHQWFHDYNGRYLSNLLEIAAVRTPIVQVVTMTFFSSLLIVMLRQLTFRNSRSISYILILLVVMMLPIPLFAETFGWVAGYVNYVTSAVLMLYILKIYFEQYDRNSANVIQLIWYFLVGVIASLLVEHVTLYLIVIAFGAVIFYFYKFKKLKMVYFVFLIAHCVGAVMMFTNSAYRQVTAGKDHYRSVEQHTSMLGNITHLYLYNITPYFFTTNTLLLALLLMIVCIVTYMHRGQTLPVNIVFISILFIGLLFTMINRTNLTRMIVNETTIVIAGILFLCLIVIFPIFIWKNLQWSHLSQRIFFYYTSAIFLTLPFFVITPYSARCDFASQIFIILILLEMTKYILQNLHLKWPSKWSKNLAIIVMLALTLSYLAPISVNKYIDYSRSEKLLHMHHFPKEITIQRVPFEEFHKIVNFPNNSWMVSAYKEVHKVPRNVEVKIKP</sequence>
<protein>
    <submittedName>
        <fullName evidence="1">Uncharacterized protein</fullName>
    </submittedName>
</protein>
<dbReference type="InterPro" id="IPR045691">
    <property type="entry name" value="DUF6056"/>
</dbReference>
<dbReference type="Pfam" id="PF19528">
    <property type="entry name" value="DUF6056"/>
    <property type="match status" value="1"/>
</dbReference>
<dbReference type="AlphaFoldDB" id="A0A239TN00"/>
<dbReference type="Proteomes" id="UP000321736">
    <property type="component" value="Unassembled WGS sequence"/>
</dbReference>
<dbReference type="EMBL" id="BKAR01000023">
    <property type="protein sequence ID" value="GEP85227.1"/>
    <property type="molecule type" value="Genomic_DNA"/>
</dbReference>
<keyword evidence="2" id="KW-1185">Reference proteome</keyword>
<evidence type="ECO:0000313" key="1">
    <source>
        <dbReference type="EMBL" id="GEP85227.1"/>
    </source>
</evidence>
<dbReference type="OrthoDB" id="1821221at2"/>